<dbReference type="Proteomes" id="UP000247810">
    <property type="component" value="Unassembled WGS sequence"/>
</dbReference>
<keyword evidence="6" id="KW-0341">Growth regulation</keyword>
<dbReference type="GO" id="GO:0000978">
    <property type="term" value="F:RNA polymerase II cis-regulatory region sequence-specific DNA binding"/>
    <property type="evidence" value="ECO:0007669"/>
    <property type="project" value="TreeGrafter"/>
</dbReference>
<dbReference type="FunFam" id="1.10.10.10:FF:000522">
    <property type="entry name" value="Forkhead domain protein"/>
    <property type="match status" value="1"/>
</dbReference>
<keyword evidence="5" id="KW-0597">Phosphoprotein</keyword>
<evidence type="ECO:0000256" key="8">
    <source>
        <dbReference type="ARBA" id="ARBA00023125"/>
    </source>
</evidence>
<evidence type="ECO:0000256" key="7">
    <source>
        <dbReference type="ARBA" id="ARBA00023015"/>
    </source>
</evidence>
<keyword evidence="7" id="KW-0805">Transcription regulation</keyword>
<dbReference type="PANTHER" id="PTHR45767:SF2">
    <property type="entry name" value="FORKHEAD BOX PROTEIN O"/>
    <property type="match status" value="1"/>
</dbReference>
<accession>A0A319DG84</accession>
<evidence type="ECO:0000313" key="16">
    <source>
        <dbReference type="Proteomes" id="UP000247810"/>
    </source>
</evidence>
<evidence type="ECO:0000256" key="12">
    <source>
        <dbReference type="PROSITE-ProRule" id="PRU00089"/>
    </source>
</evidence>
<evidence type="ECO:0000256" key="13">
    <source>
        <dbReference type="SAM" id="MobiDB-lite"/>
    </source>
</evidence>
<sequence length="460" mass="50060">MDRFYPSHSLHLGSVPFGREVVGIAKQTATPPASVTDGVRLDLPHQGDPCPAIENWTSSSSTSPGELMPLSHQHHQHQHQHHQHHPHPHPHPPPWTMTLHSMPERGLPRLLPSRVDPPGWPSSLVTPGSSRSRPLKPGLRRLSDSRTRGLQRELESSIHHASSGMVRSGTSGAACPTTGLPSPPPVIWTSSYPSRKLDKSESPSDGDLPYSCLIEKALQQAPDNKLALQDIYGWFEKNTAKGKDRSSKGWQNSVRHNLSMNAGFEAVREESTPGKKAVNYWRLTDEALKYGVQSTTRYRKQASYKKVLGSDPPAPQRQRSGAKGGKATKIKTRLRGRSEKDELRKERFCQRVTSQRRPLKNIYAQYTTTTAATGMAAAVSPFQVSGPTTPGARPSVEPFDLGTVVGCGGLAPTPIFCDMAGPTPDSLSMDTGFLGWTAIHSFPTGFLAGPSISADLQMGA</sequence>
<evidence type="ECO:0000256" key="11">
    <source>
        <dbReference type="ARBA" id="ARBA00039893"/>
    </source>
</evidence>
<name>A0A319DG84_9EURO</name>
<feature type="compositionally biased region" description="Polar residues" evidence="13">
    <location>
        <begin position="55"/>
        <end position="64"/>
    </location>
</feature>
<keyword evidence="8 12" id="KW-0238">DNA-binding</keyword>
<dbReference type="Gene3D" id="1.10.10.10">
    <property type="entry name" value="Winged helix-like DNA-binding domain superfamily/Winged helix DNA-binding domain"/>
    <property type="match status" value="1"/>
</dbReference>
<feature type="compositionally biased region" description="Basic and acidic residues" evidence="13">
    <location>
        <begin position="141"/>
        <end position="158"/>
    </location>
</feature>
<dbReference type="OrthoDB" id="5954824at2759"/>
<keyword evidence="10 12" id="KW-0539">Nucleus</keyword>
<evidence type="ECO:0000256" key="4">
    <source>
        <dbReference type="ARBA" id="ARBA00022490"/>
    </source>
</evidence>
<dbReference type="PROSITE" id="PS50039">
    <property type="entry name" value="FORK_HEAD_3"/>
    <property type="match status" value="1"/>
</dbReference>
<organism evidence="15 16">
    <name type="scientific">Aspergillus ellipticus CBS 707.79</name>
    <dbReference type="NCBI Taxonomy" id="1448320"/>
    <lineage>
        <taxon>Eukaryota</taxon>
        <taxon>Fungi</taxon>
        <taxon>Dikarya</taxon>
        <taxon>Ascomycota</taxon>
        <taxon>Pezizomycotina</taxon>
        <taxon>Eurotiomycetes</taxon>
        <taxon>Eurotiomycetidae</taxon>
        <taxon>Eurotiales</taxon>
        <taxon>Aspergillaceae</taxon>
        <taxon>Aspergillus</taxon>
        <taxon>Aspergillus subgen. Circumdati</taxon>
    </lineage>
</organism>
<keyword evidence="16" id="KW-1185">Reference proteome</keyword>
<dbReference type="EMBL" id="KZ825999">
    <property type="protein sequence ID" value="PYH90053.1"/>
    <property type="molecule type" value="Genomic_DNA"/>
</dbReference>
<dbReference type="InterPro" id="IPR036390">
    <property type="entry name" value="WH_DNA-bd_sf"/>
</dbReference>
<feature type="compositionally biased region" description="Basic residues" evidence="13">
    <location>
        <begin position="72"/>
        <end position="90"/>
    </location>
</feature>
<keyword evidence="9" id="KW-0804">Transcription</keyword>
<dbReference type="GO" id="GO:0005737">
    <property type="term" value="C:cytoplasm"/>
    <property type="evidence" value="ECO:0007669"/>
    <property type="project" value="UniProtKB-SubCell"/>
</dbReference>
<keyword evidence="4" id="KW-0963">Cytoplasm</keyword>
<dbReference type="GO" id="GO:0000981">
    <property type="term" value="F:DNA-binding transcription factor activity, RNA polymerase II-specific"/>
    <property type="evidence" value="ECO:0007669"/>
    <property type="project" value="TreeGrafter"/>
</dbReference>
<dbReference type="PROSITE" id="PS00658">
    <property type="entry name" value="FORK_HEAD_2"/>
    <property type="match status" value="1"/>
</dbReference>
<feature type="region of interest" description="Disordered" evidence="13">
    <location>
        <begin position="302"/>
        <end position="330"/>
    </location>
</feature>
<keyword evidence="3" id="KW-0217">Developmental protein</keyword>
<dbReference type="SMART" id="SM00339">
    <property type="entry name" value="FH"/>
    <property type="match status" value="1"/>
</dbReference>
<feature type="DNA-binding region" description="Fork-head" evidence="12">
    <location>
        <begin position="205"/>
        <end position="302"/>
    </location>
</feature>
<dbReference type="SUPFAM" id="SSF46785">
    <property type="entry name" value="Winged helix' DNA-binding domain"/>
    <property type="match status" value="1"/>
</dbReference>
<dbReference type="InterPro" id="IPR001766">
    <property type="entry name" value="Fork_head_dom"/>
</dbReference>
<dbReference type="InterPro" id="IPR030456">
    <property type="entry name" value="TF_fork_head_CS_2"/>
</dbReference>
<comment type="subcellular location">
    <subcellularLocation>
        <location evidence="2">Cytoplasm</location>
    </subcellularLocation>
    <subcellularLocation>
        <location evidence="1 12">Nucleus</location>
    </subcellularLocation>
</comment>
<feature type="region of interest" description="Disordered" evidence="13">
    <location>
        <begin position="49"/>
        <end position="186"/>
    </location>
</feature>
<evidence type="ECO:0000256" key="3">
    <source>
        <dbReference type="ARBA" id="ARBA00022473"/>
    </source>
</evidence>
<proteinExistence type="predicted"/>
<gene>
    <name evidence="15" type="ORF">BO71DRAFT_422565</name>
</gene>
<dbReference type="GO" id="GO:0005634">
    <property type="term" value="C:nucleus"/>
    <property type="evidence" value="ECO:0007669"/>
    <property type="project" value="UniProtKB-SubCell"/>
</dbReference>
<reference evidence="15 16" key="1">
    <citation type="submission" date="2018-02" db="EMBL/GenBank/DDBJ databases">
        <title>The genomes of Aspergillus section Nigri reveals drivers in fungal speciation.</title>
        <authorList>
            <consortium name="DOE Joint Genome Institute"/>
            <person name="Vesth T.C."/>
            <person name="Nybo J."/>
            <person name="Theobald S."/>
            <person name="Brandl J."/>
            <person name="Frisvad J.C."/>
            <person name="Nielsen K.F."/>
            <person name="Lyhne E.K."/>
            <person name="Kogle M.E."/>
            <person name="Kuo A."/>
            <person name="Riley R."/>
            <person name="Clum A."/>
            <person name="Nolan M."/>
            <person name="Lipzen A."/>
            <person name="Salamov A."/>
            <person name="Henrissat B."/>
            <person name="Wiebenga A."/>
            <person name="De vries R.P."/>
            <person name="Grigoriev I.V."/>
            <person name="Mortensen U.H."/>
            <person name="Andersen M.R."/>
            <person name="Baker S.E."/>
        </authorList>
    </citation>
    <scope>NUCLEOTIDE SEQUENCE [LARGE SCALE GENOMIC DNA]</scope>
    <source>
        <strain evidence="15 16">CBS 707.79</strain>
    </source>
</reference>
<dbReference type="CDD" id="cd20032">
    <property type="entry name" value="FH_FOXO"/>
    <property type="match status" value="1"/>
</dbReference>
<evidence type="ECO:0000256" key="5">
    <source>
        <dbReference type="ARBA" id="ARBA00022553"/>
    </source>
</evidence>
<evidence type="ECO:0000259" key="14">
    <source>
        <dbReference type="PROSITE" id="PS50039"/>
    </source>
</evidence>
<dbReference type="InterPro" id="IPR036388">
    <property type="entry name" value="WH-like_DNA-bd_sf"/>
</dbReference>
<feature type="domain" description="Fork-head" evidence="14">
    <location>
        <begin position="205"/>
        <end position="302"/>
    </location>
</feature>
<dbReference type="Pfam" id="PF00250">
    <property type="entry name" value="Forkhead"/>
    <property type="match status" value="1"/>
</dbReference>
<evidence type="ECO:0000256" key="2">
    <source>
        <dbReference type="ARBA" id="ARBA00004496"/>
    </source>
</evidence>
<evidence type="ECO:0000256" key="10">
    <source>
        <dbReference type="ARBA" id="ARBA00023242"/>
    </source>
</evidence>
<evidence type="ECO:0000256" key="1">
    <source>
        <dbReference type="ARBA" id="ARBA00004123"/>
    </source>
</evidence>
<evidence type="ECO:0000256" key="9">
    <source>
        <dbReference type="ARBA" id="ARBA00023163"/>
    </source>
</evidence>
<feature type="compositionally biased region" description="Polar residues" evidence="13">
    <location>
        <begin position="123"/>
        <end position="132"/>
    </location>
</feature>
<dbReference type="AlphaFoldDB" id="A0A319DG84"/>
<dbReference type="VEuPathDB" id="FungiDB:BO71DRAFT_422565"/>
<evidence type="ECO:0000256" key="6">
    <source>
        <dbReference type="ARBA" id="ARBA00022604"/>
    </source>
</evidence>
<dbReference type="PANTHER" id="PTHR45767">
    <property type="entry name" value="FORKHEAD BOX PROTEIN O"/>
    <property type="match status" value="1"/>
</dbReference>
<evidence type="ECO:0000313" key="15">
    <source>
        <dbReference type="EMBL" id="PYH90053.1"/>
    </source>
</evidence>
<protein>
    <recommendedName>
        <fullName evidence="11">Forkhead box protein O</fullName>
    </recommendedName>
</protein>
<dbReference type="STRING" id="1448320.A0A319DG84"/>